<comment type="subcellular location">
    <subcellularLocation>
        <location evidence="7">Cell membrane</location>
        <topology evidence="7">Multi-pass membrane protein</topology>
    </subcellularLocation>
    <subcellularLocation>
        <location evidence="1">Membrane</location>
        <topology evidence="1">Multi-pass membrane protein</topology>
    </subcellularLocation>
</comment>
<accession>A0ABP8L7J6</accession>
<sequence>MAIVSDMAELLGQFDVLGAFWINMKLAFWAAVVAFVLGTILAIMRVSPAPSLRWAGTAYVTLVRNTPLTLIILACAQGLWGQLGIVLATNESGRVSVAENGVRLAILGLGAYTAAFVCEALRSGVNTVPVGQAEAARAIGLGFGQSMRLIVLPQAFRGAIAPLGNTFIALAKNTTVAQAAGVTQAAGVMLTMIEFRPDLRLAIFLVISLGWVLIVLPIGLLSTHLSRRLGVAR</sequence>
<keyword evidence="6 7" id="KW-0472">Membrane</keyword>
<dbReference type="Pfam" id="PF00528">
    <property type="entry name" value="BPD_transp_1"/>
    <property type="match status" value="1"/>
</dbReference>
<organism evidence="9 10">
    <name type="scientific">Georgenia halophila</name>
    <dbReference type="NCBI Taxonomy" id="620889"/>
    <lineage>
        <taxon>Bacteria</taxon>
        <taxon>Bacillati</taxon>
        <taxon>Actinomycetota</taxon>
        <taxon>Actinomycetes</taxon>
        <taxon>Micrococcales</taxon>
        <taxon>Bogoriellaceae</taxon>
        <taxon>Georgenia</taxon>
    </lineage>
</organism>
<evidence type="ECO:0000256" key="7">
    <source>
        <dbReference type="RuleBase" id="RU363032"/>
    </source>
</evidence>
<gene>
    <name evidence="9" type="ORF">GCM10023169_19560</name>
</gene>
<keyword evidence="4" id="KW-0029">Amino-acid transport</keyword>
<dbReference type="EMBL" id="BAABGN010000008">
    <property type="protein sequence ID" value="GAA4423646.1"/>
    <property type="molecule type" value="Genomic_DNA"/>
</dbReference>
<dbReference type="CDD" id="cd06261">
    <property type="entry name" value="TM_PBP2"/>
    <property type="match status" value="1"/>
</dbReference>
<dbReference type="InterPro" id="IPR000515">
    <property type="entry name" value="MetI-like"/>
</dbReference>
<feature type="transmembrane region" description="Helical" evidence="7">
    <location>
        <begin position="199"/>
        <end position="220"/>
    </location>
</feature>
<proteinExistence type="inferred from homology"/>
<evidence type="ECO:0000259" key="8">
    <source>
        <dbReference type="PROSITE" id="PS50928"/>
    </source>
</evidence>
<evidence type="ECO:0000256" key="3">
    <source>
        <dbReference type="ARBA" id="ARBA00022692"/>
    </source>
</evidence>
<keyword evidence="3 7" id="KW-0812">Transmembrane</keyword>
<dbReference type="PANTHER" id="PTHR30614">
    <property type="entry name" value="MEMBRANE COMPONENT OF AMINO ACID ABC TRANSPORTER"/>
    <property type="match status" value="1"/>
</dbReference>
<evidence type="ECO:0000256" key="6">
    <source>
        <dbReference type="ARBA" id="ARBA00023136"/>
    </source>
</evidence>
<keyword evidence="5 7" id="KW-1133">Transmembrane helix</keyword>
<dbReference type="InterPro" id="IPR035906">
    <property type="entry name" value="MetI-like_sf"/>
</dbReference>
<evidence type="ECO:0000313" key="10">
    <source>
        <dbReference type="Proteomes" id="UP001500622"/>
    </source>
</evidence>
<evidence type="ECO:0000256" key="1">
    <source>
        <dbReference type="ARBA" id="ARBA00004141"/>
    </source>
</evidence>
<dbReference type="SUPFAM" id="SSF161098">
    <property type="entry name" value="MetI-like"/>
    <property type="match status" value="1"/>
</dbReference>
<name>A0ABP8L7J6_9MICO</name>
<evidence type="ECO:0000256" key="5">
    <source>
        <dbReference type="ARBA" id="ARBA00022989"/>
    </source>
</evidence>
<dbReference type="PANTHER" id="PTHR30614:SF37">
    <property type="entry name" value="AMINO-ACID ABC TRANSPORTER PERMEASE PROTEIN YHDX-RELATED"/>
    <property type="match status" value="1"/>
</dbReference>
<evidence type="ECO:0000256" key="4">
    <source>
        <dbReference type="ARBA" id="ARBA00022970"/>
    </source>
</evidence>
<reference evidence="10" key="1">
    <citation type="journal article" date="2019" name="Int. J. Syst. Evol. Microbiol.">
        <title>The Global Catalogue of Microorganisms (GCM) 10K type strain sequencing project: providing services to taxonomists for standard genome sequencing and annotation.</title>
        <authorList>
            <consortium name="The Broad Institute Genomics Platform"/>
            <consortium name="The Broad Institute Genome Sequencing Center for Infectious Disease"/>
            <person name="Wu L."/>
            <person name="Ma J."/>
        </authorList>
    </citation>
    <scope>NUCLEOTIDE SEQUENCE [LARGE SCALE GENOMIC DNA]</scope>
    <source>
        <strain evidence="10">JCM 17810</strain>
    </source>
</reference>
<dbReference type="Gene3D" id="1.10.3720.10">
    <property type="entry name" value="MetI-like"/>
    <property type="match status" value="1"/>
</dbReference>
<keyword evidence="10" id="KW-1185">Reference proteome</keyword>
<feature type="domain" description="ABC transmembrane type-1" evidence="8">
    <location>
        <begin position="20"/>
        <end position="222"/>
    </location>
</feature>
<comment type="similarity">
    <text evidence="2">Belongs to the binding-protein-dependent transport system permease family. HisMQ subfamily.</text>
</comment>
<dbReference type="InterPro" id="IPR043429">
    <property type="entry name" value="ArtM/GltK/GlnP/TcyL/YhdX-like"/>
</dbReference>
<dbReference type="Proteomes" id="UP001500622">
    <property type="component" value="Unassembled WGS sequence"/>
</dbReference>
<evidence type="ECO:0000256" key="2">
    <source>
        <dbReference type="ARBA" id="ARBA00010072"/>
    </source>
</evidence>
<evidence type="ECO:0000313" key="9">
    <source>
        <dbReference type="EMBL" id="GAA4423646.1"/>
    </source>
</evidence>
<protein>
    <submittedName>
        <fullName evidence="9">ABC transporter permease subunit</fullName>
    </submittedName>
</protein>
<dbReference type="PROSITE" id="PS50928">
    <property type="entry name" value="ABC_TM1"/>
    <property type="match status" value="1"/>
</dbReference>
<keyword evidence="7" id="KW-0813">Transport</keyword>
<comment type="caution">
    <text evidence="9">The sequence shown here is derived from an EMBL/GenBank/DDBJ whole genome shotgun (WGS) entry which is preliminary data.</text>
</comment>
<feature type="transmembrane region" description="Helical" evidence="7">
    <location>
        <begin position="26"/>
        <end position="44"/>
    </location>
</feature>